<feature type="signal peptide" evidence="3">
    <location>
        <begin position="1"/>
        <end position="24"/>
    </location>
</feature>
<evidence type="ECO:0000256" key="3">
    <source>
        <dbReference type="SAM" id="SignalP"/>
    </source>
</evidence>
<dbReference type="HOGENOM" id="CLU_079829_2_0_5"/>
<organism evidence="4 5">
    <name type="scientific">Ruegeria pomeroyi (strain ATCC 700808 / DSM 15171 / DSS-3)</name>
    <name type="common">Silicibacter pomeroyi</name>
    <dbReference type="NCBI Taxonomy" id="246200"/>
    <lineage>
        <taxon>Bacteria</taxon>
        <taxon>Pseudomonadati</taxon>
        <taxon>Pseudomonadota</taxon>
        <taxon>Alphaproteobacteria</taxon>
        <taxon>Rhodobacterales</taxon>
        <taxon>Roseobacteraceae</taxon>
        <taxon>Ruegeria</taxon>
    </lineage>
</organism>
<dbReference type="STRING" id="246200.SPO3008"/>
<reference evidence="4 5" key="1">
    <citation type="journal article" date="2004" name="Nature">
        <title>Genome sequence of Silicibacter pomeroyi reveals adaptations to the marine environment.</title>
        <authorList>
            <person name="Moran M.A."/>
            <person name="Buchan A."/>
            <person name="Gonzalez J.M."/>
            <person name="Heidelberg J.F."/>
            <person name="Whitman W.B."/>
            <person name="Kiene R.P."/>
            <person name="Henriksen J.R."/>
            <person name="King G.M."/>
            <person name="Belas R."/>
            <person name="Fuqua C."/>
            <person name="Brinkac L."/>
            <person name="Lewis M."/>
            <person name="Johri S."/>
            <person name="Weaver B."/>
            <person name="Pai G."/>
            <person name="Eisen J.A."/>
            <person name="Rahe E."/>
            <person name="Sheldon W.M."/>
            <person name="Ye W."/>
            <person name="Miller T.R."/>
            <person name="Carlton J."/>
            <person name="Rasko D.A."/>
            <person name="Paulsen I.T."/>
            <person name="Ren Q."/>
            <person name="Daugherty S.C."/>
            <person name="Deboy R.T."/>
            <person name="Dodson R.J."/>
            <person name="Durkin A.S."/>
            <person name="Madupu R."/>
            <person name="Nelson W.C."/>
            <person name="Sullivan S.A."/>
            <person name="Rosovitz M.J."/>
            <person name="Haft D.H."/>
            <person name="Selengut J."/>
            <person name="Ward N."/>
        </authorList>
    </citation>
    <scope>NUCLEOTIDE SEQUENCE [LARGE SCALE GENOMIC DNA]</scope>
    <source>
        <strain evidence="5">ATCC 700808 / DSM 15171 / DSS-3</strain>
    </source>
</reference>
<sequence>MRQHWRMRHLALACFLLAPGAALASDCPTAPDHSERIAHLIEDIRAAPNEMQARTISNRMWEIWADAPDEAAQAILDNGMSRRRAWDLLGALSEFDRLVAYCPDYAEGYNQRAFANFLRQDFAAALIDLDRALALSPNHVAAMSGRALTLMGLGRIDEARSVLNQALELNPWLPERGLVAPGGPLEPKGKDI</sequence>
<dbReference type="PANTHER" id="PTHR44858:SF1">
    <property type="entry name" value="UDP-N-ACETYLGLUCOSAMINE--PEPTIDE N-ACETYLGLUCOSAMINYLTRANSFERASE SPINDLY-RELATED"/>
    <property type="match status" value="1"/>
</dbReference>
<dbReference type="InterPro" id="IPR050498">
    <property type="entry name" value="Ycf3"/>
</dbReference>
<dbReference type="InterPro" id="IPR019734">
    <property type="entry name" value="TPR_rpt"/>
</dbReference>
<evidence type="ECO:0000313" key="5">
    <source>
        <dbReference type="Proteomes" id="UP000001023"/>
    </source>
</evidence>
<keyword evidence="3" id="KW-0732">Signal</keyword>
<dbReference type="InterPro" id="IPR011990">
    <property type="entry name" value="TPR-like_helical_dom_sf"/>
</dbReference>
<name>Q5LP44_RUEPO</name>
<accession>Q5LP44</accession>
<keyword evidence="5" id="KW-1185">Reference proteome</keyword>
<keyword evidence="1" id="KW-0677">Repeat</keyword>
<proteinExistence type="predicted"/>
<gene>
    <name evidence="4" type="ordered locus">SPO3008</name>
</gene>
<keyword evidence="2" id="KW-0802">TPR repeat</keyword>
<dbReference type="Proteomes" id="UP000001023">
    <property type="component" value="Chromosome"/>
</dbReference>
<feature type="chain" id="PRO_5004259291" evidence="3">
    <location>
        <begin position="25"/>
        <end position="192"/>
    </location>
</feature>
<dbReference type="SUPFAM" id="SSF48452">
    <property type="entry name" value="TPR-like"/>
    <property type="match status" value="1"/>
</dbReference>
<evidence type="ECO:0000313" key="4">
    <source>
        <dbReference type="EMBL" id="AAV96244.1"/>
    </source>
</evidence>
<dbReference type="Pfam" id="PF14559">
    <property type="entry name" value="TPR_19"/>
    <property type="match status" value="1"/>
</dbReference>
<reference evidence="4 5" key="2">
    <citation type="journal article" date="2014" name="Stand. Genomic Sci.">
        <title>An updated genome annotation for the model marine bacterium Ruegeria pomeroyi DSS-3.</title>
        <authorList>
            <person name="Rivers A.R."/>
            <person name="Smith C.B."/>
            <person name="Moran M.A."/>
        </authorList>
    </citation>
    <scope>GENOME REANNOTATION</scope>
    <source>
        <strain evidence="5">ATCC 700808 / DSM 15171 / DSS-3</strain>
    </source>
</reference>
<dbReference type="Gene3D" id="1.25.40.10">
    <property type="entry name" value="Tetratricopeptide repeat domain"/>
    <property type="match status" value="1"/>
</dbReference>
<dbReference type="PANTHER" id="PTHR44858">
    <property type="entry name" value="TETRATRICOPEPTIDE REPEAT PROTEIN 6"/>
    <property type="match status" value="1"/>
</dbReference>
<evidence type="ECO:0000256" key="1">
    <source>
        <dbReference type="ARBA" id="ARBA00022737"/>
    </source>
</evidence>
<dbReference type="PaxDb" id="246200-SPO3008"/>
<dbReference type="eggNOG" id="COG0457">
    <property type="taxonomic scope" value="Bacteria"/>
</dbReference>
<dbReference type="EMBL" id="CP000031">
    <property type="protein sequence ID" value="AAV96244.1"/>
    <property type="molecule type" value="Genomic_DNA"/>
</dbReference>
<protein>
    <submittedName>
        <fullName evidence="4">TPR domain protein</fullName>
    </submittedName>
</protein>
<dbReference type="KEGG" id="sil:SPO3008"/>
<dbReference type="AlphaFoldDB" id="Q5LP44"/>
<evidence type="ECO:0000256" key="2">
    <source>
        <dbReference type="ARBA" id="ARBA00022803"/>
    </source>
</evidence>
<dbReference type="SMART" id="SM00028">
    <property type="entry name" value="TPR"/>
    <property type="match status" value="2"/>
</dbReference>